<evidence type="ECO:0000313" key="8">
    <source>
        <dbReference type="Proteomes" id="UP000245609"/>
    </source>
</evidence>
<dbReference type="STRING" id="133381.A0A2T9ZD98"/>
<keyword evidence="2 6" id="KW-0812">Transmembrane</keyword>
<keyword evidence="4 6" id="KW-0472">Membrane</keyword>
<evidence type="ECO:0000256" key="3">
    <source>
        <dbReference type="ARBA" id="ARBA00022989"/>
    </source>
</evidence>
<feature type="compositionally biased region" description="Basic and acidic residues" evidence="5">
    <location>
        <begin position="9"/>
        <end position="18"/>
    </location>
</feature>
<feature type="region of interest" description="Disordered" evidence="5">
    <location>
        <begin position="1"/>
        <end position="51"/>
    </location>
</feature>
<dbReference type="PANTHER" id="PTHR12778:SF9">
    <property type="entry name" value="ACETYL-COENZYME A TRANSPORTER 1"/>
    <property type="match status" value="1"/>
</dbReference>
<dbReference type="PANTHER" id="PTHR12778">
    <property type="entry name" value="SOLUTE CARRIER FAMILY 33 ACETYL-COA TRANSPORTER -RELATED"/>
    <property type="match status" value="1"/>
</dbReference>
<dbReference type="InterPro" id="IPR004752">
    <property type="entry name" value="AmpG_permease/AT-1"/>
</dbReference>
<protein>
    <recommendedName>
        <fullName evidence="9">Major facilitator superfamily (MFS) profile domain-containing protein</fullName>
    </recommendedName>
</protein>
<evidence type="ECO:0000256" key="5">
    <source>
        <dbReference type="SAM" id="MobiDB-lite"/>
    </source>
</evidence>
<feature type="transmembrane region" description="Helical" evidence="6">
    <location>
        <begin position="114"/>
        <end position="142"/>
    </location>
</feature>
<comment type="subcellular location">
    <subcellularLocation>
        <location evidence="1">Membrane</location>
        <topology evidence="1">Multi-pass membrane protein</topology>
    </subcellularLocation>
</comment>
<feature type="compositionally biased region" description="Basic and acidic residues" evidence="5">
    <location>
        <begin position="30"/>
        <end position="45"/>
    </location>
</feature>
<dbReference type="Pfam" id="PF13000">
    <property type="entry name" value="Acatn"/>
    <property type="match status" value="2"/>
</dbReference>
<evidence type="ECO:0000256" key="1">
    <source>
        <dbReference type="ARBA" id="ARBA00004141"/>
    </source>
</evidence>
<dbReference type="Proteomes" id="UP000245609">
    <property type="component" value="Unassembled WGS sequence"/>
</dbReference>
<feature type="transmembrane region" description="Helical" evidence="6">
    <location>
        <begin position="257"/>
        <end position="276"/>
    </location>
</feature>
<dbReference type="AlphaFoldDB" id="A0A2T9ZD98"/>
<dbReference type="EMBL" id="MBFS01000413">
    <property type="protein sequence ID" value="PVV02566.1"/>
    <property type="molecule type" value="Genomic_DNA"/>
</dbReference>
<dbReference type="SUPFAM" id="SSF103473">
    <property type="entry name" value="MFS general substrate transporter"/>
    <property type="match status" value="1"/>
</dbReference>
<accession>A0A2T9ZD98</accession>
<evidence type="ECO:0000313" key="7">
    <source>
        <dbReference type="EMBL" id="PVV02566.1"/>
    </source>
</evidence>
<feature type="transmembrane region" description="Helical" evidence="6">
    <location>
        <begin position="411"/>
        <end position="432"/>
    </location>
</feature>
<dbReference type="Gene3D" id="1.20.1250.20">
    <property type="entry name" value="MFS general substrate transporter like domains"/>
    <property type="match status" value="1"/>
</dbReference>
<dbReference type="GO" id="GO:0035348">
    <property type="term" value="P:acetyl-CoA transmembrane transport"/>
    <property type="evidence" value="ECO:0007669"/>
    <property type="project" value="InterPro"/>
</dbReference>
<name>A0A2T9ZD98_9FUNG</name>
<evidence type="ECO:0008006" key="9">
    <source>
        <dbReference type="Google" id="ProtNLM"/>
    </source>
</evidence>
<feature type="transmembrane region" description="Helical" evidence="6">
    <location>
        <begin position="548"/>
        <end position="568"/>
    </location>
</feature>
<keyword evidence="3 6" id="KW-1133">Transmembrane helix</keyword>
<dbReference type="OrthoDB" id="6415790at2759"/>
<dbReference type="InterPro" id="IPR024371">
    <property type="entry name" value="AcetylCoA_trans_1-like"/>
</dbReference>
<feature type="transmembrane region" description="Helical" evidence="6">
    <location>
        <begin position="380"/>
        <end position="399"/>
    </location>
</feature>
<comment type="caution">
    <text evidence="7">The sequence shown here is derived from an EMBL/GenBank/DDBJ whole genome shotgun (WGS) entry which is preliminary data.</text>
</comment>
<feature type="transmembrane region" description="Helical" evidence="6">
    <location>
        <begin position="444"/>
        <end position="470"/>
    </location>
</feature>
<feature type="transmembrane region" description="Helical" evidence="6">
    <location>
        <begin position="296"/>
        <end position="318"/>
    </location>
</feature>
<organism evidence="7 8">
    <name type="scientific">Smittium megazygosporum</name>
    <dbReference type="NCBI Taxonomy" id="133381"/>
    <lineage>
        <taxon>Eukaryota</taxon>
        <taxon>Fungi</taxon>
        <taxon>Fungi incertae sedis</taxon>
        <taxon>Zoopagomycota</taxon>
        <taxon>Kickxellomycotina</taxon>
        <taxon>Harpellomycetes</taxon>
        <taxon>Harpellales</taxon>
        <taxon>Legeriomycetaceae</taxon>
        <taxon>Smittium</taxon>
    </lineage>
</organism>
<feature type="transmembrane region" description="Helical" evidence="6">
    <location>
        <begin position="221"/>
        <end position="245"/>
    </location>
</feature>
<keyword evidence="8" id="KW-1185">Reference proteome</keyword>
<reference evidence="7 8" key="1">
    <citation type="journal article" date="2018" name="MBio">
        <title>Comparative Genomics Reveals the Core Gene Toolbox for the Fungus-Insect Symbiosis.</title>
        <authorList>
            <person name="Wang Y."/>
            <person name="Stata M."/>
            <person name="Wang W."/>
            <person name="Stajich J.E."/>
            <person name="White M.M."/>
            <person name="Moncalvo J.M."/>
        </authorList>
    </citation>
    <scope>NUCLEOTIDE SEQUENCE [LARGE SCALE GENOMIC DNA]</scope>
    <source>
        <strain evidence="7 8">SC-DP-2</strain>
    </source>
</reference>
<dbReference type="GO" id="GO:0008521">
    <property type="term" value="F:acetyl-CoA transmembrane transporter activity"/>
    <property type="evidence" value="ECO:0007669"/>
    <property type="project" value="InterPro"/>
</dbReference>
<dbReference type="InterPro" id="IPR036259">
    <property type="entry name" value="MFS_trans_sf"/>
</dbReference>
<evidence type="ECO:0000256" key="6">
    <source>
        <dbReference type="SAM" id="Phobius"/>
    </source>
</evidence>
<feature type="transmembrane region" description="Helical" evidence="6">
    <location>
        <begin position="339"/>
        <end position="360"/>
    </location>
</feature>
<proteinExistence type="predicted"/>
<feature type="transmembrane region" description="Helical" evidence="6">
    <location>
        <begin position="482"/>
        <end position="502"/>
    </location>
</feature>
<gene>
    <name evidence="7" type="ORF">BB560_002977</name>
</gene>
<feature type="transmembrane region" description="Helical" evidence="6">
    <location>
        <begin position="185"/>
        <end position="201"/>
    </location>
</feature>
<sequence>MNRSIDSVSDSKGEESDKNPFLTIEDVELQNEKPLKKADDDRDYTKSSVSVEVSEKLLPSPTKNITSTSFVETPSGLSQEFHVSPSESKELQTSLPASNTRQQSKSALKVDGDFFNITLLIILYWLQGVPLGLTSGSIPFLLKEKMSFSEISVFSLASYPYSLKLFWSPIVDACYNRRLGRRKSWIVPVQFIVALIFWILGSRVNDLVENPGPNIKTISIYFFLLVLLCATQDIAVDGWALTLLSKENLAYASTCQTIGLNSGYFMSFTVFLALNTPSFSNKYLRSVPHDYGVWQLGGYMQSWAVIYTLVTIILVFLVKERQTHETMSISSTYKTIYKICKLPDMIQFIIVLFFTKFGFVPNDSATQLKLLEKGMNREDMALAILIDFPIQIVFGYYAARWSIGRTPMKPWRIAFLARLGIGVLGMATVRFFPSEGISPGTGWYFYFILVVKVAGSMASTVMFVGLSAFITRISDPSIGGTYMTLLNTLSNFGGTWPVYFILRSVDWFTKSQCSVLNSDGNPFSCATTEVGKELCSSLGGRCIISRDGYYTISIVCISLSLINFMFFIRHTVKRLERLPLKAWRIQNQVYQ</sequence>
<dbReference type="GO" id="GO:0016020">
    <property type="term" value="C:membrane"/>
    <property type="evidence" value="ECO:0007669"/>
    <property type="project" value="UniProtKB-SubCell"/>
</dbReference>
<evidence type="ECO:0000256" key="2">
    <source>
        <dbReference type="ARBA" id="ARBA00022692"/>
    </source>
</evidence>
<evidence type="ECO:0000256" key="4">
    <source>
        <dbReference type="ARBA" id="ARBA00023136"/>
    </source>
</evidence>
<dbReference type="FunFam" id="1.20.1250.20:FF:000289">
    <property type="entry name" value="Acetyl-coenzyme A transporter 1"/>
    <property type="match status" value="1"/>
</dbReference>